<evidence type="ECO:0000313" key="3">
    <source>
        <dbReference type="Proteomes" id="UP000240366"/>
    </source>
</evidence>
<protein>
    <submittedName>
        <fullName evidence="1">Uncharacterized protein</fullName>
    </submittedName>
</protein>
<evidence type="ECO:0000313" key="2">
    <source>
        <dbReference type="EMBL" id="BAV62119.1"/>
    </source>
</evidence>
<dbReference type="Proteomes" id="UP000240366">
    <property type="component" value="Segment"/>
</dbReference>
<proteinExistence type="predicted"/>
<sequence>MDCNIVLLLRNNTMENNTKNYLEFIIEKNKVNFFKQMIEIVCVEQSCKIFFDSSNISNNGACIITFIPCSSSGELNNNMMFRLKKLGYFFCKVPKTTIIVDSELLSKCFRRLSTNDDAIVYIKDTGQLFVYNLDNNNNQY</sequence>
<evidence type="ECO:0000313" key="1">
    <source>
        <dbReference type="EMBL" id="BAV61131.1"/>
    </source>
</evidence>
<accession>A0A1E1ESA4</accession>
<organism evidence="1 4">
    <name type="scientific">Acanthamoeba castellanii mimivirus</name>
    <dbReference type="NCBI Taxonomy" id="1899318"/>
    <lineage>
        <taxon>Viruses</taxon>
        <taxon>Varidnaviria</taxon>
        <taxon>Bamfordvirae</taxon>
        <taxon>Nucleocytoviricota</taxon>
        <taxon>Megaviricetes</taxon>
        <taxon>Imitervirales</taxon>
        <taxon>Mimiviridae</taxon>
        <taxon>Megamimivirinae</taxon>
        <taxon>Mimivirus</taxon>
    </lineage>
</organism>
<name>A0A1E1ESA4_9VIRU</name>
<dbReference type="Proteomes" id="UP000241484">
    <property type="component" value="Segment"/>
</dbReference>
<dbReference type="EMBL" id="AP017645">
    <property type="protein sequence ID" value="BAV62119.1"/>
    <property type="molecule type" value="Genomic_DNA"/>
</dbReference>
<dbReference type="SMR" id="A0A1E1ESA4"/>
<reference evidence="3 4" key="1">
    <citation type="submission" date="2016-09" db="EMBL/GenBank/DDBJ databases">
        <title>Nearly complete genome sequences of 2 Mimiviridae isolates, Mimivirus shirakomae and Mimivirus kasaii from Japanese pond and river mouth.</title>
        <authorList>
            <person name="Takemura M."/>
            <person name="Mikami T."/>
            <person name="Murono S."/>
        </authorList>
    </citation>
    <scope>NUCLEOTIDE SEQUENCE [LARGE SCALE GENOMIC DNA]</scope>
    <source>
        <strain evidence="1 4">Mimivirus kasaii</strain>
        <strain evidence="2 3">Mimivirus shirakomae</strain>
    </source>
</reference>
<evidence type="ECO:0000313" key="4">
    <source>
        <dbReference type="Proteomes" id="UP000241484"/>
    </source>
</evidence>
<dbReference type="EMBL" id="AP017644">
    <property type="protein sequence ID" value="BAV61131.1"/>
    <property type="molecule type" value="Genomic_DNA"/>
</dbReference>